<sequence>MMSQTVLAGVPQQIAYQIMVLDPATGKIKVNANVAIKVEVRQGGEHGTAVFSKDFNVQTDKHGTCNLMLDIPAEMDWSKGDYYFATLVDGKETGVAKMASVPFALCAQTLSGVITPAELIGTWDGEEPAASLNDSHESDGIAKLTYTFKKDGTGTLYQKEVDGQYEAIIEGTFSWTLTPTGMLLLTDYKLKETENRSTHPEEPKLKHVKPWYTPVVKVGEGKCFFTAVDQDRQEGVVLTKK</sequence>
<protein>
    <recommendedName>
        <fullName evidence="2">Lipocalin-like domain-containing protein</fullName>
    </recommendedName>
</protein>
<gene>
    <name evidence="1" type="ORF">GTC17253_19710</name>
</gene>
<proteinExistence type="predicted"/>
<evidence type="ECO:0000313" key="1">
    <source>
        <dbReference type="EMBL" id="BFO72005.1"/>
    </source>
</evidence>
<dbReference type="EMBL" id="AP035785">
    <property type="protein sequence ID" value="BFO72005.1"/>
    <property type="molecule type" value="Genomic_DNA"/>
</dbReference>
<organism evidence="1">
    <name type="scientific">Prevotella sp. GTC17253</name>
    <dbReference type="NCBI Taxonomy" id="3236793"/>
    <lineage>
        <taxon>Bacteria</taxon>
        <taxon>Pseudomonadati</taxon>
        <taxon>Bacteroidota</taxon>
        <taxon>Bacteroidia</taxon>
        <taxon>Bacteroidales</taxon>
        <taxon>Prevotellaceae</taxon>
        <taxon>Prevotella</taxon>
    </lineage>
</organism>
<evidence type="ECO:0008006" key="2">
    <source>
        <dbReference type="Google" id="ProtNLM"/>
    </source>
</evidence>
<dbReference type="AlphaFoldDB" id="A0AB33IVC6"/>
<accession>A0AB33IVC6</accession>
<reference evidence="1" key="1">
    <citation type="submission" date="2024-07" db="EMBL/GenBank/DDBJ databases">
        <title>Complete genome sequence of Prevotella sp. YM-2024 GTC17253.</title>
        <authorList>
            <person name="Hayashi M."/>
            <person name="Muto Y."/>
            <person name="Tanaka K."/>
            <person name="Niwa H."/>
        </authorList>
    </citation>
    <scope>NUCLEOTIDE SEQUENCE</scope>
    <source>
        <strain evidence="1">GTC17253</strain>
    </source>
</reference>
<name>A0AB33IVC6_9BACT</name>